<evidence type="ECO:0000256" key="1">
    <source>
        <dbReference type="SAM" id="Phobius"/>
    </source>
</evidence>
<dbReference type="Proteomes" id="UP000034701">
    <property type="component" value="Unassembled WGS sequence"/>
</dbReference>
<keyword evidence="1" id="KW-1133">Transmembrane helix</keyword>
<name>A0A0G0GUI2_9BACT</name>
<protein>
    <submittedName>
        <fullName evidence="2">Uncharacterized protein</fullName>
    </submittedName>
</protein>
<keyword evidence="1" id="KW-0812">Transmembrane</keyword>
<evidence type="ECO:0000313" key="2">
    <source>
        <dbReference type="EMBL" id="KKQ33722.1"/>
    </source>
</evidence>
<dbReference type="EMBL" id="LBTA01000008">
    <property type="protein sequence ID" value="KKQ33722.1"/>
    <property type="molecule type" value="Genomic_DNA"/>
</dbReference>
<proteinExistence type="predicted"/>
<evidence type="ECO:0000313" key="3">
    <source>
        <dbReference type="Proteomes" id="UP000034701"/>
    </source>
</evidence>
<reference evidence="2 3" key="1">
    <citation type="journal article" date="2015" name="Nature">
        <title>rRNA introns, odd ribosomes, and small enigmatic genomes across a large radiation of phyla.</title>
        <authorList>
            <person name="Brown C.T."/>
            <person name="Hug L.A."/>
            <person name="Thomas B.C."/>
            <person name="Sharon I."/>
            <person name="Castelle C.J."/>
            <person name="Singh A."/>
            <person name="Wilkins M.J."/>
            <person name="Williams K.H."/>
            <person name="Banfield J.F."/>
        </authorList>
    </citation>
    <scope>NUCLEOTIDE SEQUENCE [LARGE SCALE GENOMIC DNA]</scope>
</reference>
<feature type="transmembrane region" description="Helical" evidence="1">
    <location>
        <begin position="12"/>
        <end position="30"/>
    </location>
</feature>
<keyword evidence="1" id="KW-0472">Membrane</keyword>
<dbReference type="AlphaFoldDB" id="A0A0G0GUI2"/>
<accession>A0A0G0GUI2</accession>
<comment type="caution">
    <text evidence="2">The sequence shown here is derived from an EMBL/GenBank/DDBJ whole genome shotgun (WGS) entry which is preliminary data.</text>
</comment>
<gene>
    <name evidence="2" type="ORF">US45_C0008G0017</name>
</gene>
<organism evidence="2 3">
    <name type="scientific">Candidatus Nomurabacteria bacterium GW2011_GWA1_37_20</name>
    <dbReference type="NCBI Taxonomy" id="1618729"/>
    <lineage>
        <taxon>Bacteria</taxon>
        <taxon>Candidatus Nomuraibacteriota</taxon>
    </lineage>
</organism>
<sequence length="127" mass="13793">MKKKTKNRVSHVLVVAAIVTISGIYIRALFNGFRDLASSQQAPTEIIIGQPAVPEVIISGPLGETLDDLEKTLIEDAIGIVIHDSGAKVSMASATNRPPKFLSEQQIQQMQEEAKLKQTQKTISSPK</sequence>